<evidence type="ECO:0000259" key="2">
    <source>
        <dbReference type="Pfam" id="PF14111"/>
    </source>
</evidence>
<dbReference type="PANTHER" id="PTHR31286">
    <property type="entry name" value="GLYCINE-RICH CELL WALL STRUCTURAL PROTEIN 1.8-LIKE"/>
    <property type="match status" value="1"/>
</dbReference>
<dbReference type="InterPro" id="IPR040256">
    <property type="entry name" value="At4g02000-like"/>
</dbReference>
<dbReference type="InParanoid" id="A0A1Q3CUQ0"/>
<feature type="region of interest" description="Disordered" evidence="1">
    <location>
        <begin position="46"/>
        <end position="89"/>
    </location>
</feature>
<feature type="domain" description="DUF4283" evidence="2">
    <location>
        <begin position="134"/>
        <end position="214"/>
    </location>
</feature>
<protein>
    <submittedName>
        <fullName evidence="3">DUF4283 domain-containing protein</fullName>
    </submittedName>
</protein>
<gene>
    <name evidence="3" type="ORF">CFOL_v3_27223</name>
</gene>
<dbReference type="EMBL" id="BDDD01003005">
    <property type="protein sequence ID" value="GAV83778.1"/>
    <property type="molecule type" value="Genomic_DNA"/>
</dbReference>
<keyword evidence="4" id="KW-1185">Reference proteome</keyword>
<sequence>MGALGGPSDLAPVTVGFCCPGDADGNGSQDKVSLVAIDVGTSALLPFAPQSSDKNRKGKQVVSLNPPGLAKDVPSVAPPPTDAPLPRPLPPVQSWKELFAPSNSPNSSLEFFEPLLVDGVPRAKPPPEVAMSGAKEWEHSIVAFLVGKKLPSKNVKQILERKWGQVGSLTFHVAGNGVFLIRFENKQVSDRVLDNGTWDVWGYHLAERPWHKGMSLSMGECKSMPVWVKLKGVPT</sequence>
<dbReference type="PANTHER" id="PTHR31286:SF180">
    <property type="entry name" value="OS10G0362600 PROTEIN"/>
    <property type="match status" value="1"/>
</dbReference>
<evidence type="ECO:0000313" key="4">
    <source>
        <dbReference type="Proteomes" id="UP000187406"/>
    </source>
</evidence>
<dbReference type="Pfam" id="PF14111">
    <property type="entry name" value="DUF4283"/>
    <property type="match status" value="1"/>
</dbReference>
<evidence type="ECO:0000256" key="1">
    <source>
        <dbReference type="SAM" id="MobiDB-lite"/>
    </source>
</evidence>
<dbReference type="AlphaFoldDB" id="A0A1Q3CUQ0"/>
<name>A0A1Q3CUQ0_CEPFO</name>
<dbReference type="InterPro" id="IPR025558">
    <property type="entry name" value="DUF4283"/>
</dbReference>
<comment type="caution">
    <text evidence="3">The sequence shown here is derived from an EMBL/GenBank/DDBJ whole genome shotgun (WGS) entry which is preliminary data.</text>
</comment>
<proteinExistence type="predicted"/>
<evidence type="ECO:0000313" key="3">
    <source>
        <dbReference type="EMBL" id="GAV83778.1"/>
    </source>
</evidence>
<reference evidence="4" key="1">
    <citation type="submission" date="2016-04" db="EMBL/GenBank/DDBJ databases">
        <title>Cephalotus genome sequencing.</title>
        <authorList>
            <person name="Fukushima K."/>
            <person name="Hasebe M."/>
            <person name="Fang X."/>
        </authorList>
    </citation>
    <scope>NUCLEOTIDE SEQUENCE [LARGE SCALE GENOMIC DNA]</scope>
    <source>
        <strain evidence="4">cv. St1</strain>
    </source>
</reference>
<feature type="compositionally biased region" description="Pro residues" evidence="1">
    <location>
        <begin position="76"/>
        <end position="89"/>
    </location>
</feature>
<organism evidence="3 4">
    <name type="scientific">Cephalotus follicularis</name>
    <name type="common">Albany pitcher plant</name>
    <dbReference type="NCBI Taxonomy" id="3775"/>
    <lineage>
        <taxon>Eukaryota</taxon>
        <taxon>Viridiplantae</taxon>
        <taxon>Streptophyta</taxon>
        <taxon>Embryophyta</taxon>
        <taxon>Tracheophyta</taxon>
        <taxon>Spermatophyta</taxon>
        <taxon>Magnoliopsida</taxon>
        <taxon>eudicotyledons</taxon>
        <taxon>Gunneridae</taxon>
        <taxon>Pentapetalae</taxon>
        <taxon>rosids</taxon>
        <taxon>fabids</taxon>
        <taxon>Oxalidales</taxon>
        <taxon>Cephalotaceae</taxon>
        <taxon>Cephalotus</taxon>
    </lineage>
</organism>
<accession>A0A1Q3CUQ0</accession>
<dbReference type="Proteomes" id="UP000187406">
    <property type="component" value="Unassembled WGS sequence"/>
</dbReference>